<accession>A0AAP0ILI4</accession>
<reference evidence="2 3" key="1">
    <citation type="submission" date="2024-01" db="EMBL/GenBank/DDBJ databases">
        <title>Genome assemblies of Stephania.</title>
        <authorList>
            <person name="Yang L."/>
        </authorList>
    </citation>
    <scope>NUCLEOTIDE SEQUENCE [LARGE SCALE GENOMIC DNA]</scope>
    <source>
        <strain evidence="2">QJT</strain>
        <tissue evidence="2">Leaf</tissue>
    </source>
</reference>
<gene>
    <name evidence="2" type="ORF">Sjap_015679</name>
</gene>
<proteinExistence type="predicted"/>
<dbReference type="Proteomes" id="UP001417504">
    <property type="component" value="Unassembled WGS sequence"/>
</dbReference>
<name>A0AAP0ILI4_9MAGN</name>
<organism evidence="2 3">
    <name type="scientific">Stephania japonica</name>
    <dbReference type="NCBI Taxonomy" id="461633"/>
    <lineage>
        <taxon>Eukaryota</taxon>
        <taxon>Viridiplantae</taxon>
        <taxon>Streptophyta</taxon>
        <taxon>Embryophyta</taxon>
        <taxon>Tracheophyta</taxon>
        <taxon>Spermatophyta</taxon>
        <taxon>Magnoliopsida</taxon>
        <taxon>Ranunculales</taxon>
        <taxon>Menispermaceae</taxon>
        <taxon>Menispermoideae</taxon>
        <taxon>Cissampelideae</taxon>
        <taxon>Stephania</taxon>
    </lineage>
</organism>
<keyword evidence="3" id="KW-1185">Reference proteome</keyword>
<protein>
    <submittedName>
        <fullName evidence="2">Uncharacterized protein</fullName>
    </submittedName>
</protein>
<evidence type="ECO:0000313" key="2">
    <source>
        <dbReference type="EMBL" id="KAK9116732.1"/>
    </source>
</evidence>
<keyword evidence="1" id="KW-1133">Transmembrane helix</keyword>
<feature type="transmembrane region" description="Helical" evidence="1">
    <location>
        <begin position="20"/>
        <end position="39"/>
    </location>
</feature>
<evidence type="ECO:0000256" key="1">
    <source>
        <dbReference type="SAM" id="Phobius"/>
    </source>
</evidence>
<keyword evidence="1" id="KW-0472">Membrane</keyword>
<comment type="caution">
    <text evidence="2">The sequence shown here is derived from an EMBL/GenBank/DDBJ whole genome shotgun (WGS) entry which is preliminary data.</text>
</comment>
<keyword evidence="1" id="KW-0812">Transmembrane</keyword>
<dbReference type="EMBL" id="JBBNAE010000006">
    <property type="protein sequence ID" value="KAK9116732.1"/>
    <property type="molecule type" value="Genomic_DNA"/>
</dbReference>
<feature type="transmembrane region" description="Helical" evidence="1">
    <location>
        <begin position="99"/>
        <end position="120"/>
    </location>
</feature>
<sequence>MTGVKDPGFVSLEDGTNAYVIGAVRGVALTLIVGVLILYQSLHRLERKPTQWQNLSERRHDHTFRELVDDWLIGSPGTDLKETELGDPTSEDSMEMGKVFAVIFLAMLALAMLETTQVMAEPLWIWKSQELSVPVAVLEEVPEIGPPQEGVPVFLQQMLHQVSLRATWVRREQAGLPLLQQLEDPAG</sequence>
<dbReference type="AlphaFoldDB" id="A0AAP0ILI4"/>
<evidence type="ECO:0000313" key="3">
    <source>
        <dbReference type="Proteomes" id="UP001417504"/>
    </source>
</evidence>